<accession>A0A7W8HI67</accession>
<comment type="caution">
    <text evidence="1">The sequence shown here is derived from an EMBL/GenBank/DDBJ whole genome shotgun (WGS) entry which is preliminary data.</text>
</comment>
<dbReference type="AlphaFoldDB" id="A0A7W8HI67"/>
<dbReference type="RefSeq" id="WP_183967630.1">
    <property type="nucleotide sequence ID" value="NZ_BAABEW010000002.1"/>
</dbReference>
<dbReference type="EMBL" id="JACHGB010000004">
    <property type="protein sequence ID" value="MBB5272332.1"/>
    <property type="molecule type" value="Genomic_DNA"/>
</dbReference>
<sequence>MNAAAERASDASDSAALRAAAALYHRYFTGLILTVATRRGRQDAGELIYRVFRHQHHEKFLPGLRKLGLAGLPDAVAAAGYHYLANRVGGVQVEFMRESDRKAWVRFVPPRWVYEGTAIAGVPTEVSRGMLRGWYAHNGPSLGNSRLGFVCTAQTTDGQYGLAGYFLEHERALEPEERLRFAPGEEPPPFDPAAAPALDASEWTPERLAKASRNYAMDYVRSTLPRMVELFGPADSAHLGGVAGQLVAMQYYQETAALLGVQPGGAEGFARYMSGMAAGQGDACGWSREGDAVLVRQAGWRLMRGLAPLHPSVFDAWNGLWQGALMVHDRFLCLEVLERMDHGDPAFVWRIRPRRKQTF</sequence>
<dbReference type="Proteomes" id="UP000532440">
    <property type="component" value="Unassembled WGS sequence"/>
</dbReference>
<name>A0A7W8HI67_9BURK</name>
<evidence type="ECO:0000313" key="1">
    <source>
        <dbReference type="EMBL" id="MBB5272332.1"/>
    </source>
</evidence>
<evidence type="ECO:0000313" key="2">
    <source>
        <dbReference type="Proteomes" id="UP000532440"/>
    </source>
</evidence>
<protein>
    <submittedName>
        <fullName evidence="1">Uncharacterized protein</fullName>
    </submittedName>
</protein>
<keyword evidence="2" id="KW-1185">Reference proteome</keyword>
<reference evidence="1 2" key="1">
    <citation type="submission" date="2020-08" db="EMBL/GenBank/DDBJ databases">
        <title>Genomic Encyclopedia of Type Strains, Phase IV (KMG-IV): sequencing the most valuable type-strain genomes for metagenomic binning, comparative biology and taxonomic classification.</title>
        <authorList>
            <person name="Goeker M."/>
        </authorList>
    </citation>
    <scope>NUCLEOTIDE SEQUENCE [LARGE SCALE GENOMIC DNA]</scope>
    <source>
        <strain evidence="1 2">DSM 29781</strain>
    </source>
</reference>
<organism evidence="1 2">
    <name type="scientific">Quisquiliibacterium transsilvanicum</name>
    <dbReference type="NCBI Taxonomy" id="1549638"/>
    <lineage>
        <taxon>Bacteria</taxon>
        <taxon>Pseudomonadati</taxon>
        <taxon>Pseudomonadota</taxon>
        <taxon>Betaproteobacteria</taxon>
        <taxon>Burkholderiales</taxon>
        <taxon>Burkholderiaceae</taxon>
        <taxon>Quisquiliibacterium</taxon>
    </lineage>
</organism>
<gene>
    <name evidence="1" type="ORF">HNQ70_002346</name>
</gene>
<proteinExistence type="predicted"/>